<feature type="region of interest" description="Disordered" evidence="1">
    <location>
        <begin position="118"/>
        <end position="139"/>
    </location>
</feature>
<reference evidence="3 4" key="1">
    <citation type="submission" date="2018-01" db="EMBL/GenBank/DDBJ databases">
        <title>Draft Genome Sequence of Salmonella Enteritidis Phage SE131.</title>
        <authorList>
            <person name="Kim Y."/>
            <person name="Han B.K."/>
            <person name="Kim H."/>
            <person name="Kim D."/>
        </authorList>
    </citation>
    <scope>NUCLEOTIDE SEQUENCE [LARGE SCALE GENOMIC DNA]</scope>
</reference>
<dbReference type="KEGG" id="vg:77948372"/>
<name>A0A2P1CAK3_9CAUD</name>
<feature type="transmembrane region" description="Helical" evidence="2">
    <location>
        <begin position="12"/>
        <end position="29"/>
    </location>
</feature>
<evidence type="ECO:0000313" key="4">
    <source>
        <dbReference type="Proteomes" id="UP000240649"/>
    </source>
</evidence>
<dbReference type="RefSeq" id="YP_010672102.1">
    <property type="nucleotide sequence ID" value="NC_070974.1"/>
</dbReference>
<sequence>MIFTIKAWVKQVILGAGIVAILCLFPLGYKYGVDAEKAEQQQKYTKGLENLIESYGNTQNLLNAIAQSQQVTLSLIRTKQGEVKEGVQEYNRTNESNVHGLDDKWVQLYNQSINTVGSESGVKVDGKGGAKKDAAKGSK</sequence>
<dbReference type="GeneID" id="77948372"/>
<dbReference type="EMBL" id="MG873442">
    <property type="protein sequence ID" value="AVJ48253.1"/>
    <property type="molecule type" value="Genomic_DNA"/>
</dbReference>
<evidence type="ECO:0000256" key="2">
    <source>
        <dbReference type="SAM" id="Phobius"/>
    </source>
</evidence>
<evidence type="ECO:0000313" key="3">
    <source>
        <dbReference type="EMBL" id="AVJ48253.1"/>
    </source>
</evidence>
<keyword evidence="4" id="KW-1185">Reference proteome</keyword>
<dbReference type="Proteomes" id="UP000240649">
    <property type="component" value="Segment"/>
</dbReference>
<protein>
    <submittedName>
        <fullName evidence="3">Uncharacterized protein</fullName>
    </submittedName>
</protein>
<keyword evidence="2" id="KW-0472">Membrane</keyword>
<feature type="compositionally biased region" description="Basic and acidic residues" evidence="1">
    <location>
        <begin position="122"/>
        <end position="139"/>
    </location>
</feature>
<organism evidence="3 4">
    <name type="scientific">Salmonella phage SE131</name>
    <dbReference type="NCBI Taxonomy" id="2081631"/>
    <lineage>
        <taxon>Viruses</taxon>
        <taxon>Duplodnaviria</taxon>
        <taxon>Heunggongvirae</taxon>
        <taxon>Uroviricota</taxon>
        <taxon>Caudoviricetes</taxon>
        <taxon>Grimontviridae</taxon>
        <taxon>Moazamivirus</taxon>
        <taxon>Moazamivirus SE131</taxon>
    </lineage>
</organism>
<evidence type="ECO:0000256" key="1">
    <source>
        <dbReference type="SAM" id="MobiDB-lite"/>
    </source>
</evidence>
<accession>A0A2P1CAK3</accession>
<proteinExistence type="predicted"/>
<keyword evidence="2" id="KW-0812">Transmembrane</keyword>
<keyword evidence="2" id="KW-1133">Transmembrane helix</keyword>